<keyword evidence="2" id="KW-1185">Reference proteome</keyword>
<protein>
    <submittedName>
        <fullName evidence="1">Uncharacterized protein</fullName>
    </submittedName>
</protein>
<dbReference type="Proteomes" id="UP000015106">
    <property type="component" value="Chromosome 6"/>
</dbReference>
<dbReference type="AlphaFoldDB" id="A0A8R7UYK9"/>
<dbReference type="Gramene" id="TuG1812G0600003469.01.T01">
    <property type="protein sequence ID" value="TuG1812G0600003469.01.T01.cds318121"/>
    <property type="gene ID" value="TuG1812G0600003469.01"/>
</dbReference>
<reference evidence="1" key="2">
    <citation type="submission" date="2018-03" db="EMBL/GenBank/DDBJ databases">
        <title>The Triticum urartu genome reveals the dynamic nature of wheat genome evolution.</title>
        <authorList>
            <person name="Ling H."/>
            <person name="Ma B."/>
            <person name="Shi X."/>
            <person name="Liu H."/>
            <person name="Dong L."/>
            <person name="Sun H."/>
            <person name="Cao Y."/>
            <person name="Gao Q."/>
            <person name="Zheng S."/>
            <person name="Li Y."/>
            <person name="Yu Y."/>
            <person name="Du H."/>
            <person name="Qi M."/>
            <person name="Li Y."/>
            <person name="Yu H."/>
            <person name="Cui Y."/>
            <person name="Wang N."/>
            <person name="Chen C."/>
            <person name="Wu H."/>
            <person name="Zhao Y."/>
            <person name="Zhang J."/>
            <person name="Li Y."/>
            <person name="Zhou W."/>
            <person name="Zhang B."/>
            <person name="Hu W."/>
            <person name="Eijk M."/>
            <person name="Tang J."/>
            <person name="Witsenboer H."/>
            <person name="Zhao S."/>
            <person name="Li Z."/>
            <person name="Zhang A."/>
            <person name="Wang D."/>
            <person name="Liang C."/>
        </authorList>
    </citation>
    <scope>NUCLEOTIDE SEQUENCE [LARGE SCALE GENOMIC DNA]</scope>
    <source>
        <strain evidence="1">cv. G1812</strain>
    </source>
</reference>
<proteinExistence type="predicted"/>
<dbReference type="EnsemblPlants" id="TuG1812G0600003469.01.T04">
    <property type="protein sequence ID" value="TuG1812G0600003469.01.T04.cds318121"/>
    <property type="gene ID" value="TuG1812G0600003469.01"/>
</dbReference>
<dbReference type="Gramene" id="TuG1812G0600003469.01.T04">
    <property type="protein sequence ID" value="TuG1812G0600003469.01.T04.cds318121"/>
    <property type="gene ID" value="TuG1812G0600003469.01"/>
</dbReference>
<organism evidence="1 2">
    <name type="scientific">Triticum urartu</name>
    <name type="common">Red wild einkorn</name>
    <name type="synonym">Crithodium urartu</name>
    <dbReference type="NCBI Taxonomy" id="4572"/>
    <lineage>
        <taxon>Eukaryota</taxon>
        <taxon>Viridiplantae</taxon>
        <taxon>Streptophyta</taxon>
        <taxon>Embryophyta</taxon>
        <taxon>Tracheophyta</taxon>
        <taxon>Spermatophyta</taxon>
        <taxon>Magnoliopsida</taxon>
        <taxon>Liliopsida</taxon>
        <taxon>Poales</taxon>
        <taxon>Poaceae</taxon>
        <taxon>BOP clade</taxon>
        <taxon>Pooideae</taxon>
        <taxon>Triticodae</taxon>
        <taxon>Triticeae</taxon>
        <taxon>Triticinae</taxon>
        <taxon>Triticum</taxon>
    </lineage>
</organism>
<sequence>MIRQVAFPQASQNVGTPLLHNSVSPPVVQCLVISFVKSYPEHMYTNSILCGPPILGDCSTRWQ</sequence>
<dbReference type="EnsemblPlants" id="TuG1812G0600003469.01.T01">
    <property type="protein sequence ID" value="TuG1812G0600003469.01.T01.cds318121"/>
    <property type="gene ID" value="TuG1812G0600003469.01"/>
</dbReference>
<name>A0A8R7UYK9_TRIUA</name>
<reference evidence="2" key="1">
    <citation type="journal article" date="2013" name="Nature">
        <title>Draft genome of the wheat A-genome progenitor Triticum urartu.</title>
        <authorList>
            <person name="Ling H.Q."/>
            <person name="Zhao S."/>
            <person name="Liu D."/>
            <person name="Wang J."/>
            <person name="Sun H."/>
            <person name="Zhang C."/>
            <person name="Fan H."/>
            <person name="Li D."/>
            <person name="Dong L."/>
            <person name="Tao Y."/>
            <person name="Gao C."/>
            <person name="Wu H."/>
            <person name="Li Y."/>
            <person name="Cui Y."/>
            <person name="Guo X."/>
            <person name="Zheng S."/>
            <person name="Wang B."/>
            <person name="Yu K."/>
            <person name="Liang Q."/>
            <person name="Yang W."/>
            <person name="Lou X."/>
            <person name="Chen J."/>
            <person name="Feng M."/>
            <person name="Jian J."/>
            <person name="Zhang X."/>
            <person name="Luo G."/>
            <person name="Jiang Y."/>
            <person name="Liu J."/>
            <person name="Wang Z."/>
            <person name="Sha Y."/>
            <person name="Zhang B."/>
            <person name="Wu H."/>
            <person name="Tang D."/>
            <person name="Shen Q."/>
            <person name="Xue P."/>
            <person name="Zou S."/>
            <person name="Wang X."/>
            <person name="Liu X."/>
            <person name="Wang F."/>
            <person name="Yang Y."/>
            <person name="An X."/>
            <person name="Dong Z."/>
            <person name="Zhang K."/>
            <person name="Zhang X."/>
            <person name="Luo M.C."/>
            <person name="Dvorak J."/>
            <person name="Tong Y."/>
            <person name="Wang J."/>
            <person name="Yang H."/>
            <person name="Li Z."/>
            <person name="Wang D."/>
            <person name="Zhang A."/>
            <person name="Wang J."/>
        </authorList>
    </citation>
    <scope>NUCLEOTIDE SEQUENCE</scope>
    <source>
        <strain evidence="2">cv. G1812</strain>
    </source>
</reference>
<accession>A0A8R7UYK9</accession>
<reference evidence="1" key="3">
    <citation type="submission" date="2022-06" db="UniProtKB">
        <authorList>
            <consortium name="EnsemblPlants"/>
        </authorList>
    </citation>
    <scope>IDENTIFICATION</scope>
</reference>
<evidence type="ECO:0000313" key="2">
    <source>
        <dbReference type="Proteomes" id="UP000015106"/>
    </source>
</evidence>
<evidence type="ECO:0000313" key="1">
    <source>
        <dbReference type="EnsemblPlants" id="TuG1812G0600003469.01.T01.cds318121"/>
    </source>
</evidence>